<evidence type="ECO:0000256" key="1">
    <source>
        <dbReference type="SAM" id="MobiDB-lite"/>
    </source>
</evidence>
<feature type="compositionally biased region" description="Basic and acidic residues" evidence="1">
    <location>
        <begin position="123"/>
        <end position="146"/>
    </location>
</feature>
<accession>A0A1L9SB55</accession>
<dbReference type="AlphaFoldDB" id="A0A1L9SB55"/>
<name>A0A1L9SB55_9EURO</name>
<keyword evidence="3" id="KW-1185">Reference proteome</keyword>
<reference evidence="3" key="1">
    <citation type="journal article" date="2017" name="Genome Biol.">
        <title>Comparative genomics reveals high biological diversity and specific adaptations in the industrially and medically important fungal genus Aspergillus.</title>
        <authorList>
            <person name="de Vries R.P."/>
            <person name="Riley R."/>
            <person name="Wiebenga A."/>
            <person name="Aguilar-Osorio G."/>
            <person name="Amillis S."/>
            <person name="Uchima C.A."/>
            <person name="Anderluh G."/>
            <person name="Asadollahi M."/>
            <person name="Askin M."/>
            <person name="Barry K."/>
            <person name="Battaglia E."/>
            <person name="Bayram O."/>
            <person name="Benocci T."/>
            <person name="Braus-Stromeyer S.A."/>
            <person name="Caldana C."/>
            <person name="Canovas D."/>
            <person name="Cerqueira G.C."/>
            <person name="Chen F."/>
            <person name="Chen W."/>
            <person name="Choi C."/>
            <person name="Clum A."/>
            <person name="Dos Santos R.A."/>
            <person name="Damasio A.R."/>
            <person name="Diallinas G."/>
            <person name="Emri T."/>
            <person name="Fekete E."/>
            <person name="Flipphi M."/>
            <person name="Freyberg S."/>
            <person name="Gallo A."/>
            <person name="Gournas C."/>
            <person name="Habgood R."/>
            <person name="Hainaut M."/>
            <person name="Harispe M.L."/>
            <person name="Henrissat B."/>
            <person name="Hilden K.S."/>
            <person name="Hope R."/>
            <person name="Hossain A."/>
            <person name="Karabika E."/>
            <person name="Karaffa L."/>
            <person name="Karanyi Z."/>
            <person name="Krasevec N."/>
            <person name="Kuo A."/>
            <person name="Kusch H."/>
            <person name="LaButti K."/>
            <person name="Lagendijk E.L."/>
            <person name="Lapidus A."/>
            <person name="Levasseur A."/>
            <person name="Lindquist E."/>
            <person name="Lipzen A."/>
            <person name="Logrieco A.F."/>
            <person name="MacCabe A."/>
            <person name="Maekelae M.R."/>
            <person name="Malavazi I."/>
            <person name="Melin P."/>
            <person name="Meyer V."/>
            <person name="Mielnichuk N."/>
            <person name="Miskei M."/>
            <person name="Molnar A.P."/>
            <person name="Mule G."/>
            <person name="Ngan C.Y."/>
            <person name="Orejas M."/>
            <person name="Orosz E."/>
            <person name="Ouedraogo J.P."/>
            <person name="Overkamp K.M."/>
            <person name="Park H.-S."/>
            <person name="Perrone G."/>
            <person name="Piumi F."/>
            <person name="Punt P.J."/>
            <person name="Ram A.F."/>
            <person name="Ramon A."/>
            <person name="Rauscher S."/>
            <person name="Record E."/>
            <person name="Riano-Pachon D.M."/>
            <person name="Robert V."/>
            <person name="Roehrig J."/>
            <person name="Ruller R."/>
            <person name="Salamov A."/>
            <person name="Salih N.S."/>
            <person name="Samson R.A."/>
            <person name="Sandor E."/>
            <person name="Sanguinetti M."/>
            <person name="Schuetze T."/>
            <person name="Sepcic K."/>
            <person name="Shelest E."/>
            <person name="Sherlock G."/>
            <person name="Sophianopoulou V."/>
            <person name="Squina F.M."/>
            <person name="Sun H."/>
            <person name="Susca A."/>
            <person name="Todd R.B."/>
            <person name="Tsang A."/>
            <person name="Unkles S.E."/>
            <person name="van de Wiele N."/>
            <person name="van Rossen-Uffink D."/>
            <person name="Oliveira J.V."/>
            <person name="Vesth T.C."/>
            <person name="Visser J."/>
            <person name="Yu J.-H."/>
            <person name="Zhou M."/>
            <person name="Andersen M.R."/>
            <person name="Archer D.B."/>
            <person name="Baker S.E."/>
            <person name="Benoit I."/>
            <person name="Brakhage A.A."/>
            <person name="Braus G.H."/>
            <person name="Fischer R."/>
            <person name="Frisvad J.C."/>
            <person name="Goldman G.H."/>
            <person name="Houbraken J."/>
            <person name="Oakley B."/>
            <person name="Pocsi I."/>
            <person name="Scazzocchio C."/>
            <person name="Seiboth B."/>
            <person name="vanKuyk P.A."/>
            <person name="Wortman J."/>
            <person name="Dyer P.S."/>
            <person name="Grigoriev I.V."/>
        </authorList>
    </citation>
    <scope>NUCLEOTIDE SEQUENCE [LARGE SCALE GENOMIC DNA]</scope>
    <source>
        <strain evidence="3">CBS 506.65</strain>
    </source>
</reference>
<organism evidence="2 3">
    <name type="scientific">Penicilliopsis zonata CBS 506.65</name>
    <dbReference type="NCBI Taxonomy" id="1073090"/>
    <lineage>
        <taxon>Eukaryota</taxon>
        <taxon>Fungi</taxon>
        <taxon>Dikarya</taxon>
        <taxon>Ascomycota</taxon>
        <taxon>Pezizomycotina</taxon>
        <taxon>Eurotiomycetes</taxon>
        <taxon>Eurotiomycetidae</taxon>
        <taxon>Eurotiales</taxon>
        <taxon>Aspergillaceae</taxon>
        <taxon>Penicilliopsis</taxon>
    </lineage>
</organism>
<dbReference type="RefSeq" id="XP_022578898.1">
    <property type="nucleotide sequence ID" value="XM_022730225.1"/>
</dbReference>
<protein>
    <submittedName>
        <fullName evidence="2">Uncharacterized protein</fullName>
    </submittedName>
</protein>
<dbReference type="EMBL" id="KV878348">
    <property type="protein sequence ID" value="OJJ44388.1"/>
    <property type="molecule type" value="Genomic_DNA"/>
</dbReference>
<dbReference type="Proteomes" id="UP000184188">
    <property type="component" value="Unassembled WGS sequence"/>
</dbReference>
<feature type="compositionally biased region" description="Basic and acidic residues" evidence="1">
    <location>
        <begin position="82"/>
        <end position="95"/>
    </location>
</feature>
<evidence type="ECO:0000313" key="3">
    <source>
        <dbReference type="Proteomes" id="UP000184188"/>
    </source>
</evidence>
<feature type="compositionally biased region" description="Basic residues" evidence="1">
    <location>
        <begin position="68"/>
        <end position="81"/>
    </location>
</feature>
<dbReference type="VEuPathDB" id="FungiDB:ASPZODRAFT_783258"/>
<feature type="region of interest" description="Disordered" evidence="1">
    <location>
        <begin position="62"/>
        <end position="155"/>
    </location>
</feature>
<sequence>MSSQQSWSWSSILERRIKKNKQKDEYSVSLKSKVLFQAVPIKRRCTAKIYVPLDARSVWSTTRVQGKPIRRLKKKKRKDGRWRRPEEGRGKKIPEDDNTSDLQEEGEMEERVGLLCKPQQHKQGRETKAGHTNDSREVARERERGWEGGGGGVVE</sequence>
<dbReference type="GeneID" id="34616689"/>
<gene>
    <name evidence="2" type="ORF">ASPZODRAFT_783258</name>
</gene>
<feature type="compositionally biased region" description="Acidic residues" evidence="1">
    <location>
        <begin position="96"/>
        <end position="108"/>
    </location>
</feature>
<evidence type="ECO:0000313" key="2">
    <source>
        <dbReference type="EMBL" id="OJJ44388.1"/>
    </source>
</evidence>
<proteinExistence type="predicted"/>